<evidence type="ECO:0000256" key="1">
    <source>
        <dbReference type="SAM" id="MobiDB-lite"/>
    </source>
</evidence>
<reference evidence="3" key="1">
    <citation type="journal article" date="2019" name="Int. J. Syst. Evol. Microbiol.">
        <title>The Global Catalogue of Microorganisms (GCM) 10K type strain sequencing project: providing services to taxonomists for standard genome sequencing and annotation.</title>
        <authorList>
            <consortium name="The Broad Institute Genomics Platform"/>
            <consortium name="The Broad Institute Genome Sequencing Center for Infectious Disease"/>
            <person name="Wu L."/>
            <person name="Ma J."/>
        </authorList>
    </citation>
    <scope>NUCLEOTIDE SEQUENCE [LARGE SCALE GENOMIC DNA]</scope>
    <source>
        <strain evidence="3">JCM 14330</strain>
    </source>
</reference>
<protein>
    <recommendedName>
        <fullName evidence="4">Lipoprotein</fullName>
    </recommendedName>
</protein>
<feature type="compositionally biased region" description="Polar residues" evidence="1">
    <location>
        <begin position="60"/>
        <end position="70"/>
    </location>
</feature>
<comment type="caution">
    <text evidence="2">The sequence shown here is derived from an EMBL/GenBank/DDBJ whole genome shotgun (WGS) entry which is preliminary data.</text>
</comment>
<evidence type="ECO:0000313" key="2">
    <source>
        <dbReference type="EMBL" id="GAA0506358.1"/>
    </source>
</evidence>
<name>A0ABP3LS96_9BURK</name>
<keyword evidence="3" id="KW-1185">Reference proteome</keyword>
<evidence type="ECO:0000313" key="3">
    <source>
        <dbReference type="Proteomes" id="UP001501706"/>
    </source>
</evidence>
<dbReference type="PROSITE" id="PS51257">
    <property type="entry name" value="PROKAR_LIPOPROTEIN"/>
    <property type="match status" value="1"/>
</dbReference>
<dbReference type="EMBL" id="BAAAEN010000008">
    <property type="protein sequence ID" value="GAA0506358.1"/>
    <property type="molecule type" value="Genomic_DNA"/>
</dbReference>
<accession>A0ABP3LS96</accession>
<proteinExistence type="predicted"/>
<organism evidence="2 3">
    <name type="scientific">Pigmentiphaga daeguensis</name>
    <dbReference type="NCBI Taxonomy" id="414049"/>
    <lineage>
        <taxon>Bacteria</taxon>
        <taxon>Pseudomonadati</taxon>
        <taxon>Pseudomonadota</taxon>
        <taxon>Betaproteobacteria</taxon>
        <taxon>Burkholderiales</taxon>
        <taxon>Alcaligenaceae</taxon>
        <taxon>Pigmentiphaga</taxon>
    </lineage>
</organism>
<evidence type="ECO:0008006" key="4">
    <source>
        <dbReference type="Google" id="ProtNLM"/>
    </source>
</evidence>
<sequence>MRATPQGPQTEQNIMNKNPAALLCVLALTACASSPTSWYRETSSADQAERDRIQCERQARINSPGSSTPSYRGINAGGGSGVSDGLANAERQSGMANDCMRAKGYTLR</sequence>
<gene>
    <name evidence="2" type="ORF">GCM10009097_24260</name>
</gene>
<dbReference type="Proteomes" id="UP001501706">
    <property type="component" value="Unassembled WGS sequence"/>
</dbReference>
<feature type="region of interest" description="Disordered" evidence="1">
    <location>
        <begin position="58"/>
        <end position="108"/>
    </location>
</feature>